<accession>A0A444L5C4</accession>
<dbReference type="EMBL" id="RXGA01000004">
    <property type="protein sequence ID" value="RWX72781.1"/>
    <property type="molecule type" value="Genomic_DNA"/>
</dbReference>
<name>A0A444L5C4_METS7</name>
<comment type="caution">
    <text evidence="1">The sequence shown here is derived from an EMBL/GenBank/DDBJ whole genome shotgun (WGS) entry which is preliminary data.</text>
</comment>
<reference evidence="1 2" key="1">
    <citation type="submission" date="2018-12" db="EMBL/GenBank/DDBJ databases">
        <title>The complete genome of the methanogenic archaea of the candidate phylum Verstraetearchaeota, obtained from the metagenome of underground thermal water.</title>
        <authorList>
            <person name="Kadnikov V.V."/>
            <person name="Mardanov A.V."/>
            <person name="Beletsky A.V."/>
            <person name="Karnachuk O.V."/>
            <person name="Ravin N.V."/>
        </authorList>
    </citation>
    <scope>NUCLEOTIDE SEQUENCE [LARGE SCALE GENOMIC DNA]</scope>
    <source>
        <strain evidence="1">Ch88</strain>
    </source>
</reference>
<gene>
    <name evidence="1" type="ORF">Metus_1640</name>
</gene>
<sequence>MIMIVGPNTGSYLGAGGGVRVALNMADSLAEKGAEVALVAAEG</sequence>
<protein>
    <submittedName>
        <fullName evidence="1">Uncharacterized protein</fullName>
    </submittedName>
</protein>
<evidence type="ECO:0000313" key="2">
    <source>
        <dbReference type="Proteomes" id="UP000288215"/>
    </source>
</evidence>
<organism evidence="1 2">
    <name type="scientific">Methanosuratincola subterraneus</name>
    <dbReference type="NCBI Taxonomy" id="2593994"/>
    <lineage>
        <taxon>Archaea</taxon>
        <taxon>Thermoproteota</taxon>
        <taxon>Methanosuratincolia</taxon>
        <taxon>Candidatus Methanomethylicales</taxon>
        <taxon>Candidatus Methanomethylicaceae</taxon>
        <taxon>Candidatus Methanosuratincola (ex Vanwonterghem et al. 2016)</taxon>
    </lineage>
</organism>
<dbReference type="Proteomes" id="UP000288215">
    <property type="component" value="Unassembled WGS sequence"/>
</dbReference>
<evidence type="ECO:0000313" key="1">
    <source>
        <dbReference type="EMBL" id="RWX72781.1"/>
    </source>
</evidence>
<proteinExistence type="predicted"/>
<dbReference type="AlphaFoldDB" id="A0A444L5C4"/>